<sequence length="134" mass="15407">MTGKKPQSDVLPLFYTDEFGFVEYKERSAFIRSMTSAEGKPDESPIIVTMVWPVGKHKAGDAKALYIVGLQRHRWYPEREGSLDPMQIEPAGYQVETDYWLAAFSGNQIVELREGRYYFDLLDYDKRLEGCGRG</sequence>
<evidence type="ECO:0000313" key="2">
    <source>
        <dbReference type="Proteomes" id="UP000298213"/>
    </source>
</evidence>
<keyword evidence="2" id="KW-1185">Reference proteome</keyword>
<protein>
    <submittedName>
        <fullName evidence="1">Uncharacterized protein</fullName>
    </submittedName>
</protein>
<dbReference type="EMBL" id="SPDV01000045">
    <property type="protein sequence ID" value="TFI56943.1"/>
    <property type="molecule type" value="Genomic_DNA"/>
</dbReference>
<proteinExistence type="predicted"/>
<evidence type="ECO:0000313" key="1">
    <source>
        <dbReference type="EMBL" id="TFI56943.1"/>
    </source>
</evidence>
<dbReference type="AlphaFoldDB" id="A0A4Y8ZLQ6"/>
<reference evidence="1 2" key="1">
    <citation type="submission" date="2019-03" db="EMBL/GenBank/DDBJ databases">
        <title>Genome sequence of Sphingomonas sp. 17J27-24.</title>
        <authorList>
            <person name="Kim M."/>
            <person name="Maeng S."/>
            <person name="Sathiyaraj S."/>
        </authorList>
    </citation>
    <scope>NUCLEOTIDE SEQUENCE [LARGE SCALE GENOMIC DNA]</scope>
    <source>
        <strain evidence="1 2">17J27-24</strain>
    </source>
</reference>
<organism evidence="1 2">
    <name type="scientific">Sphingomonas parva</name>
    <dbReference type="NCBI Taxonomy" id="2555898"/>
    <lineage>
        <taxon>Bacteria</taxon>
        <taxon>Pseudomonadati</taxon>
        <taxon>Pseudomonadota</taxon>
        <taxon>Alphaproteobacteria</taxon>
        <taxon>Sphingomonadales</taxon>
        <taxon>Sphingomonadaceae</taxon>
        <taxon>Sphingomonas</taxon>
    </lineage>
</organism>
<accession>A0A4Y8ZLQ6</accession>
<name>A0A4Y8ZLQ6_9SPHN</name>
<gene>
    <name evidence="1" type="ORF">E2493_17615</name>
</gene>
<dbReference type="Proteomes" id="UP000298213">
    <property type="component" value="Unassembled WGS sequence"/>
</dbReference>
<comment type="caution">
    <text evidence="1">The sequence shown here is derived from an EMBL/GenBank/DDBJ whole genome shotgun (WGS) entry which is preliminary data.</text>
</comment>